<dbReference type="SUPFAM" id="SSF54171">
    <property type="entry name" value="DNA-binding domain"/>
    <property type="match status" value="1"/>
</dbReference>
<evidence type="ECO:0000259" key="2">
    <source>
        <dbReference type="Pfam" id="PF13392"/>
    </source>
</evidence>
<dbReference type="GO" id="GO:0003677">
    <property type="term" value="F:DNA binding"/>
    <property type="evidence" value="ECO:0007669"/>
    <property type="project" value="InterPro"/>
</dbReference>
<proteinExistence type="predicted"/>
<dbReference type="InterPro" id="IPR016177">
    <property type="entry name" value="DNA-bd_dom_sf"/>
</dbReference>
<reference evidence="4 5" key="1">
    <citation type="submission" date="2019-12" db="EMBL/GenBank/DDBJ databases">
        <title>complete genome sequences of Pseudomonas putida str. WP8-W18-CRE-01 isolated from wastewater treatment plant effluent.</title>
        <authorList>
            <person name="Sekizuka T."/>
            <person name="Itokawa K."/>
            <person name="Yatsu K."/>
            <person name="Inamine Y."/>
            <person name="Kuroda M."/>
        </authorList>
    </citation>
    <scope>NUCLEOTIDE SEQUENCE [LARGE SCALE GENOMIC DNA]</scope>
    <source>
        <strain evidence="4 5">WP8-W18-CRE-01</strain>
    </source>
</reference>
<dbReference type="InterPro" id="IPR003615">
    <property type="entry name" value="HNH_nuc"/>
</dbReference>
<evidence type="ECO:0000313" key="3">
    <source>
        <dbReference type="EMBL" id="BBT40928.1"/>
    </source>
</evidence>
<name>A0A6S5U095_PSEPU</name>
<organism evidence="4 5">
    <name type="scientific">Pseudomonas putida</name>
    <name type="common">Arthrobacter siderocapsulatus</name>
    <dbReference type="NCBI Taxonomy" id="303"/>
    <lineage>
        <taxon>Bacteria</taxon>
        <taxon>Pseudomonadati</taxon>
        <taxon>Pseudomonadota</taxon>
        <taxon>Gammaproteobacteria</taxon>
        <taxon>Pseudomonadales</taxon>
        <taxon>Pseudomonadaceae</taxon>
        <taxon>Pseudomonas</taxon>
    </lineage>
</organism>
<protein>
    <recommendedName>
        <fullName evidence="2">HNH nuclease domain-containing protein</fullName>
    </recommendedName>
</protein>
<dbReference type="Pfam" id="PF13392">
    <property type="entry name" value="HNH_3"/>
    <property type="match status" value="1"/>
</dbReference>
<evidence type="ECO:0000256" key="1">
    <source>
        <dbReference type="SAM" id="MobiDB-lite"/>
    </source>
</evidence>
<dbReference type="InterPro" id="IPR044925">
    <property type="entry name" value="His-Me_finger_sf"/>
</dbReference>
<evidence type="ECO:0000313" key="5">
    <source>
        <dbReference type="Proteomes" id="UP000515680"/>
    </source>
</evidence>
<dbReference type="SUPFAM" id="SSF54060">
    <property type="entry name" value="His-Me finger endonucleases"/>
    <property type="match status" value="1"/>
</dbReference>
<dbReference type="Gene3D" id="3.90.75.20">
    <property type="match status" value="1"/>
</dbReference>
<dbReference type="Proteomes" id="UP000515680">
    <property type="component" value="Chromosome"/>
</dbReference>
<sequence length="174" mass="19929">MKVKARAPSLLIGQDELKERLEYDPETGLFFWKISTTRVTAGDQAGRLNSNGYLQVWILSKRYVLHRLAFLFMEGAHPPEEVDHIDGCRTNNKWDNLRHVSGAENSRNLKRHPRNRSGTPGVRYNKKTGDWDASIQAKGKTIYLGSYSLKFDAKQARLAAEKKYGYHENHGKRA</sequence>
<dbReference type="EMBL" id="AP022227">
    <property type="protein sequence ID" value="BBT40928.1"/>
    <property type="molecule type" value="Genomic_DNA"/>
</dbReference>
<dbReference type="AlphaFoldDB" id="A0A6S5U095"/>
<accession>A0A6S5U095</accession>
<dbReference type="EMBL" id="AP022227">
    <property type="protein sequence ID" value="BBT41055.1"/>
    <property type="molecule type" value="Genomic_DNA"/>
</dbReference>
<feature type="region of interest" description="Disordered" evidence="1">
    <location>
        <begin position="103"/>
        <end position="123"/>
    </location>
</feature>
<gene>
    <name evidence="3" type="ORF">WP8W18C01_32690</name>
    <name evidence="4" type="ORF">WP8W18C01_33960</name>
</gene>
<dbReference type="RefSeq" id="WP_182815706.1">
    <property type="nucleotide sequence ID" value="NZ_AP022227.1"/>
</dbReference>
<evidence type="ECO:0000313" key="4">
    <source>
        <dbReference type="EMBL" id="BBT41055.1"/>
    </source>
</evidence>
<feature type="domain" description="HNH nuclease" evidence="2">
    <location>
        <begin position="64"/>
        <end position="107"/>
    </location>
</feature>